<reference evidence="2" key="1">
    <citation type="submission" date="2024-06" db="EMBL/GenBank/DDBJ databases">
        <title>Multi-omics analyses provide insights into the biosynthesis of the anticancer antibiotic pleurotin in Hohenbuehelia grisea.</title>
        <authorList>
            <person name="Weaver J.A."/>
            <person name="Alberti F."/>
        </authorList>
    </citation>
    <scope>NUCLEOTIDE SEQUENCE [LARGE SCALE GENOMIC DNA]</scope>
    <source>
        <strain evidence="2">T-177</strain>
    </source>
</reference>
<dbReference type="Proteomes" id="UP001556367">
    <property type="component" value="Unassembled WGS sequence"/>
</dbReference>
<sequence length="196" mass="21896">MSAPIAGAHIKDSVLDYYEVDTQLIDLLIGHTFEGAEEAWNRKSGHQSGSPVQQWYRRMASGDSAFTQRSQGGPVPGRIIAWKKGTPFAPRNIFFRALDTGRLLPMSSAVMRLQAYALPSFWEFIDTKPAPQGSGMSNRQAYLAHVVTSILHELLFLRSMHDMNAADIPLLIVSWDDDAVARAIQYWSDLSKGEWS</sequence>
<dbReference type="EMBL" id="JASNQZ010000002">
    <property type="protein sequence ID" value="KAL0959750.1"/>
    <property type="molecule type" value="Genomic_DNA"/>
</dbReference>
<evidence type="ECO:0000313" key="1">
    <source>
        <dbReference type="EMBL" id="KAL0959750.1"/>
    </source>
</evidence>
<name>A0ABR3JV21_9AGAR</name>
<keyword evidence="2" id="KW-1185">Reference proteome</keyword>
<accession>A0ABR3JV21</accession>
<protein>
    <submittedName>
        <fullName evidence="1">Uncharacterized protein</fullName>
    </submittedName>
</protein>
<proteinExistence type="predicted"/>
<gene>
    <name evidence="1" type="ORF">HGRIS_011440</name>
</gene>
<organism evidence="1 2">
    <name type="scientific">Hohenbuehelia grisea</name>
    <dbReference type="NCBI Taxonomy" id="104357"/>
    <lineage>
        <taxon>Eukaryota</taxon>
        <taxon>Fungi</taxon>
        <taxon>Dikarya</taxon>
        <taxon>Basidiomycota</taxon>
        <taxon>Agaricomycotina</taxon>
        <taxon>Agaricomycetes</taxon>
        <taxon>Agaricomycetidae</taxon>
        <taxon>Agaricales</taxon>
        <taxon>Pleurotineae</taxon>
        <taxon>Pleurotaceae</taxon>
        <taxon>Hohenbuehelia</taxon>
    </lineage>
</organism>
<evidence type="ECO:0000313" key="2">
    <source>
        <dbReference type="Proteomes" id="UP001556367"/>
    </source>
</evidence>
<comment type="caution">
    <text evidence="1">The sequence shown here is derived from an EMBL/GenBank/DDBJ whole genome shotgun (WGS) entry which is preliminary data.</text>
</comment>